<accession>A0A1R3S185</accession>
<feature type="domain" description="FAD-binding PCMH-type" evidence="4">
    <location>
        <begin position="109"/>
        <end position="295"/>
    </location>
</feature>
<evidence type="ECO:0000256" key="1">
    <source>
        <dbReference type="ARBA" id="ARBA00005466"/>
    </source>
</evidence>
<gene>
    <name evidence="5" type="ORF">ASPCADRAFT_39217</name>
</gene>
<dbReference type="PROSITE" id="PS51387">
    <property type="entry name" value="FAD_PCMH"/>
    <property type="match status" value="1"/>
</dbReference>
<evidence type="ECO:0000259" key="4">
    <source>
        <dbReference type="PROSITE" id="PS51387"/>
    </source>
</evidence>
<dbReference type="GO" id="GO:0071949">
    <property type="term" value="F:FAD binding"/>
    <property type="evidence" value="ECO:0007669"/>
    <property type="project" value="InterPro"/>
</dbReference>
<dbReference type="InterPro" id="IPR050432">
    <property type="entry name" value="FAD-linked_Oxidoreductases_BP"/>
</dbReference>
<feature type="signal peptide" evidence="3">
    <location>
        <begin position="1"/>
        <end position="17"/>
    </location>
</feature>
<keyword evidence="6" id="KW-1185">Reference proteome</keyword>
<dbReference type="InterPro" id="IPR016166">
    <property type="entry name" value="FAD-bd_PCMH"/>
</dbReference>
<name>A0A1R3S185_ASPC5</name>
<feature type="chain" id="PRO_5011983394" description="FAD-binding PCMH-type domain-containing protein" evidence="3">
    <location>
        <begin position="18"/>
        <end position="591"/>
    </location>
</feature>
<dbReference type="Pfam" id="PF08031">
    <property type="entry name" value="BBE"/>
    <property type="match status" value="1"/>
</dbReference>
<evidence type="ECO:0000313" key="5">
    <source>
        <dbReference type="EMBL" id="OOG00530.1"/>
    </source>
</evidence>
<sequence length="591" mass="63626">MLLKTLLLLAGAQSAFAKCKCTPTDDCWPSVDAWTALNSSVNGKLARNEPIARPCYHGPGYSSELCQSISSNWTSNVYQATFPIGYSYPLVESCPPVNATVAGYPQCDLGNYPVYTVMATTAADVAAGIKFASDHNVRLVIKNTGHDISQRSQGYGSLSIWIKSIKDGLHFHETFLPSNGSCPSNWTGNAITVGGGYVWQDVYDFAGEHGVIAVGGADPTVGVLGGYLQGGGHGPASHFFGLAADQVLEYQVVLASGELVTANACQYTDLFTALRGGGGGTYGVVLSATIKAHPTQPVLGHNLDIIALHGNSAAVLNATGHLMSKLAAVSDAGYSGTGILTPVGGPLTYTHAFLNLLDNNSTTSLQSAKDAMARLILDDLLPHNGTSYLVLSTFTGYPSFHAYYTSQHHTTPGSNRPIMASRLLSKQTLESPQNNLTHLLETVTTDTVVPTSTLWATLFNIVAGGKVLDPVPHTSMNPAWRKAHLLFQQIDIWPDNAGTDEIQQYRSDLTNIKLKAMKDVAPDMGTYVNEADPYDPDWRKDWFGDKYDWLASVKEKYDPDNVFWCWRCVGNEGWEEVTGGAWFGPLCETGK</sequence>
<dbReference type="OrthoDB" id="9983560at2759"/>
<evidence type="ECO:0000256" key="3">
    <source>
        <dbReference type="SAM" id="SignalP"/>
    </source>
</evidence>
<dbReference type="Proteomes" id="UP000188318">
    <property type="component" value="Unassembled WGS sequence"/>
</dbReference>
<reference evidence="6" key="1">
    <citation type="journal article" date="2017" name="Genome Biol.">
        <title>Comparative genomics reveals high biological diversity and specific adaptations in the industrially and medically important fungal genus Aspergillus.</title>
        <authorList>
            <person name="de Vries R.P."/>
            <person name="Riley R."/>
            <person name="Wiebenga A."/>
            <person name="Aguilar-Osorio G."/>
            <person name="Amillis S."/>
            <person name="Uchima C.A."/>
            <person name="Anderluh G."/>
            <person name="Asadollahi M."/>
            <person name="Askin M."/>
            <person name="Barry K."/>
            <person name="Battaglia E."/>
            <person name="Bayram O."/>
            <person name="Benocci T."/>
            <person name="Braus-Stromeyer S.A."/>
            <person name="Caldana C."/>
            <person name="Canovas D."/>
            <person name="Cerqueira G.C."/>
            <person name="Chen F."/>
            <person name="Chen W."/>
            <person name="Choi C."/>
            <person name="Clum A."/>
            <person name="Dos Santos R.A."/>
            <person name="Damasio A.R."/>
            <person name="Diallinas G."/>
            <person name="Emri T."/>
            <person name="Fekete E."/>
            <person name="Flipphi M."/>
            <person name="Freyberg S."/>
            <person name="Gallo A."/>
            <person name="Gournas C."/>
            <person name="Habgood R."/>
            <person name="Hainaut M."/>
            <person name="Harispe M.L."/>
            <person name="Henrissat B."/>
            <person name="Hilden K.S."/>
            <person name="Hope R."/>
            <person name="Hossain A."/>
            <person name="Karabika E."/>
            <person name="Karaffa L."/>
            <person name="Karanyi Z."/>
            <person name="Krasevec N."/>
            <person name="Kuo A."/>
            <person name="Kusch H."/>
            <person name="LaButti K."/>
            <person name="Lagendijk E.L."/>
            <person name="Lapidus A."/>
            <person name="Levasseur A."/>
            <person name="Lindquist E."/>
            <person name="Lipzen A."/>
            <person name="Logrieco A.F."/>
            <person name="MacCabe A."/>
            <person name="Maekelae M.R."/>
            <person name="Malavazi I."/>
            <person name="Melin P."/>
            <person name="Meyer V."/>
            <person name="Mielnichuk N."/>
            <person name="Miskei M."/>
            <person name="Molnar A.P."/>
            <person name="Mule G."/>
            <person name="Ngan C.Y."/>
            <person name="Orejas M."/>
            <person name="Orosz E."/>
            <person name="Ouedraogo J.P."/>
            <person name="Overkamp K.M."/>
            <person name="Park H.-S."/>
            <person name="Perrone G."/>
            <person name="Piumi F."/>
            <person name="Punt P.J."/>
            <person name="Ram A.F."/>
            <person name="Ramon A."/>
            <person name="Rauscher S."/>
            <person name="Record E."/>
            <person name="Riano-Pachon D.M."/>
            <person name="Robert V."/>
            <person name="Roehrig J."/>
            <person name="Ruller R."/>
            <person name="Salamov A."/>
            <person name="Salih N.S."/>
            <person name="Samson R.A."/>
            <person name="Sandor E."/>
            <person name="Sanguinetti M."/>
            <person name="Schuetze T."/>
            <person name="Sepcic K."/>
            <person name="Shelest E."/>
            <person name="Sherlock G."/>
            <person name="Sophianopoulou V."/>
            <person name="Squina F.M."/>
            <person name="Sun H."/>
            <person name="Susca A."/>
            <person name="Todd R.B."/>
            <person name="Tsang A."/>
            <person name="Unkles S.E."/>
            <person name="van de Wiele N."/>
            <person name="van Rossen-Uffink D."/>
            <person name="Oliveira J.V."/>
            <person name="Vesth T.C."/>
            <person name="Visser J."/>
            <person name="Yu J.-H."/>
            <person name="Zhou M."/>
            <person name="Andersen M.R."/>
            <person name="Archer D.B."/>
            <person name="Baker S.E."/>
            <person name="Benoit I."/>
            <person name="Brakhage A.A."/>
            <person name="Braus G.H."/>
            <person name="Fischer R."/>
            <person name="Frisvad J.C."/>
            <person name="Goldman G.H."/>
            <person name="Houbraken J."/>
            <person name="Oakley B."/>
            <person name="Pocsi I."/>
            <person name="Scazzocchio C."/>
            <person name="Seiboth B."/>
            <person name="vanKuyk P.A."/>
            <person name="Wortman J."/>
            <person name="Dyer P.S."/>
            <person name="Grigoriev I.V."/>
        </authorList>
    </citation>
    <scope>NUCLEOTIDE SEQUENCE [LARGE SCALE GENOMIC DNA]</scope>
    <source>
        <strain evidence="6">ITEM 5010</strain>
    </source>
</reference>
<dbReference type="PANTHER" id="PTHR13878:SF91">
    <property type="entry name" value="FAD BINDING DOMAIN PROTEIN (AFU_ORTHOLOGUE AFUA_6G12070)-RELATED"/>
    <property type="match status" value="1"/>
</dbReference>
<dbReference type="InterPro" id="IPR036318">
    <property type="entry name" value="FAD-bd_PCMH-like_sf"/>
</dbReference>
<dbReference type="GO" id="GO:0016491">
    <property type="term" value="F:oxidoreductase activity"/>
    <property type="evidence" value="ECO:0007669"/>
    <property type="project" value="UniProtKB-KW"/>
</dbReference>
<dbReference type="SUPFAM" id="SSF56176">
    <property type="entry name" value="FAD-binding/transporter-associated domain-like"/>
    <property type="match status" value="1"/>
</dbReference>
<dbReference type="AlphaFoldDB" id="A0A1R3S185"/>
<evidence type="ECO:0000313" key="6">
    <source>
        <dbReference type="Proteomes" id="UP000188318"/>
    </source>
</evidence>
<protein>
    <recommendedName>
        <fullName evidence="4">FAD-binding PCMH-type domain-containing protein</fullName>
    </recommendedName>
</protein>
<dbReference type="OMA" id="RCVGNEG"/>
<dbReference type="InterPro" id="IPR016169">
    <property type="entry name" value="FAD-bd_PCMH_sub2"/>
</dbReference>
<dbReference type="VEuPathDB" id="FungiDB:ASPCADRAFT_39217"/>
<dbReference type="Pfam" id="PF01565">
    <property type="entry name" value="FAD_binding_4"/>
    <property type="match status" value="1"/>
</dbReference>
<evidence type="ECO:0000256" key="2">
    <source>
        <dbReference type="ARBA" id="ARBA00023002"/>
    </source>
</evidence>
<proteinExistence type="inferred from homology"/>
<dbReference type="InterPro" id="IPR012951">
    <property type="entry name" value="BBE"/>
</dbReference>
<keyword evidence="3" id="KW-0732">Signal</keyword>
<dbReference type="Gene3D" id="3.30.465.10">
    <property type="match status" value="2"/>
</dbReference>
<dbReference type="InterPro" id="IPR006094">
    <property type="entry name" value="Oxid_FAD_bind_N"/>
</dbReference>
<keyword evidence="2" id="KW-0560">Oxidoreductase</keyword>
<dbReference type="PANTHER" id="PTHR13878">
    <property type="entry name" value="GULONOLACTONE OXIDASE"/>
    <property type="match status" value="1"/>
</dbReference>
<dbReference type="EMBL" id="KV907493">
    <property type="protein sequence ID" value="OOG00530.1"/>
    <property type="molecule type" value="Genomic_DNA"/>
</dbReference>
<comment type="similarity">
    <text evidence="1">Belongs to the oxygen-dependent FAD-linked oxidoreductase family.</text>
</comment>
<organism evidence="5 6">
    <name type="scientific">Aspergillus carbonarius (strain ITEM 5010)</name>
    <dbReference type="NCBI Taxonomy" id="602072"/>
    <lineage>
        <taxon>Eukaryota</taxon>
        <taxon>Fungi</taxon>
        <taxon>Dikarya</taxon>
        <taxon>Ascomycota</taxon>
        <taxon>Pezizomycotina</taxon>
        <taxon>Eurotiomycetes</taxon>
        <taxon>Eurotiomycetidae</taxon>
        <taxon>Eurotiales</taxon>
        <taxon>Aspergillaceae</taxon>
        <taxon>Aspergillus</taxon>
        <taxon>Aspergillus subgen. Circumdati</taxon>
    </lineage>
</organism>